<keyword evidence="2" id="KW-0732">Signal</keyword>
<reference evidence="4" key="1">
    <citation type="submission" date="2019-06" db="EMBL/GenBank/DDBJ databases">
        <authorList>
            <consortium name="Wellcome Sanger Institute Data Sharing"/>
        </authorList>
    </citation>
    <scope>NUCLEOTIDE SEQUENCE [LARGE SCALE GENOMIC DNA]</scope>
</reference>
<dbReference type="InterPro" id="IPR001506">
    <property type="entry name" value="Peptidase_M12A"/>
</dbReference>
<dbReference type="InterPro" id="IPR006026">
    <property type="entry name" value="Peptidase_Metallo"/>
</dbReference>
<feature type="signal peptide" evidence="2">
    <location>
        <begin position="1"/>
        <end position="18"/>
    </location>
</feature>
<evidence type="ECO:0000313" key="5">
    <source>
        <dbReference type="Proteomes" id="UP000472263"/>
    </source>
</evidence>
<feature type="chain" id="PRO_5025709570" description="Metalloendopeptidase" evidence="2">
    <location>
        <begin position="19"/>
        <end position="246"/>
    </location>
</feature>
<keyword evidence="1 2" id="KW-0479">Metal-binding</keyword>
<sequence>FSPLLSFLLLSLQTLMLGRQKRGPVITDDDIAQSRRRNAVPCTSRGCTWSKGSNGNVVIPVFISNSYFIIRSLLTFHRTTCIRFVWWRGQSDYIYFFPGSGCWSYLGRQGGLQLISLNRFGCVYLPIVQHEVLHALGFHHEHVRSDRDDYVRIIFRNIQEGQLTVNTNNLNTPYDYNSVMHYSTYAFSISPGELQTITARNSNVEFGQATEMSRKDIRRVNRLYQCSEFKIKTKLSEHLADITCNL</sequence>
<dbReference type="InterPro" id="IPR024079">
    <property type="entry name" value="MetalloPept_cat_dom_sf"/>
</dbReference>
<dbReference type="Proteomes" id="UP000472263">
    <property type="component" value="Chromosome 3"/>
</dbReference>
<dbReference type="Ensembl" id="ENSMMDT00005052808.1">
    <property type="protein sequence ID" value="ENSMMDP00005051796.1"/>
    <property type="gene ID" value="ENSMMDG00005023407.1"/>
</dbReference>
<accession>A0A668AX55</accession>
<reference evidence="4" key="3">
    <citation type="submission" date="2025-09" db="UniProtKB">
        <authorList>
            <consortium name="Ensembl"/>
        </authorList>
    </citation>
    <scope>IDENTIFICATION</scope>
</reference>
<evidence type="ECO:0000313" key="4">
    <source>
        <dbReference type="Ensembl" id="ENSMMDP00005051796.1"/>
    </source>
</evidence>
<dbReference type="Gene3D" id="3.40.390.10">
    <property type="entry name" value="Collagenase (Catalytic Domain)"/>
    <property type="match status" value="1"/>
</dbReference>
<protein>
    <recommendedName>
        <fullName evidence="2">Metalloendopeptidase</fullName>
        <ecNumber evidence="2">3.4.24.-</ecNumber>
    </recommendedName>
</protein>
<dbReference type="PROSITE" id="PS51864">
    <property type="entry name" value="ASTACIN"/>
    <property type="match status" value="1"/>
</dbReference>
<dbReference type="PANTHER" id="PTHR10127:SF899">
    <property type="entry name" value="ASTACIN-LIKE METALLOENDOPEPTIDASE-RELATED"/>
    <property type="match status" value="1"/>
</dbReference>
<keyword evidence="5" id="KW-1185">Reference proteome</keyword>
<feature type="binding site" evidence="1">
    <location>
        <position position="134"/>
    </location>
    <ligand>
        <name>Zn(2+)</name>
        <dbReference type="ChEBI" id="CHEBI:29105"/>
        <note>catalytic</note>
    </ligand>
</feature>
<proteinExistence type="predicted"/>
<dbReference type="Pfam" id="PF01400">
    <property type="entry name" value="Astacin"/>
    <property type="match status" value="1"/>
</dbReference>
<dbReference type="PANTHER" id="PTHR10127">
    <property type="entry name" value="DISCOIDIN, CUB, EGF, LAMININ , AND ZINC METALLOPROTEASE DOMAIN CONTAINING"/>
    <property type="match status" value="1"/>
</dbReference>
<dbReference type="PRINTS" id="PR00480">
    <property type="entry name" value="ASTACIN"/>
</dbReference>
<dbReference type="SUPFAM" id="SSF55486">
    <property type="entry name" value="Metalloproteases ('zincins'), catalytic domain"/>
    <property type="match status" value="1"/>
</dbReference>
<evidence type="ECO:0000256" key="2">
    <source>
        <dbReference type="RuleBase" id="RU361183"/>
    </source>
</evidence>
<dbReference type="SMART" id="SM00235">
    <property type="entry name" value="ZnMc"/>
    <property type="match status" value="1"/>
</dbReference>
<evidence type="ECO:0000256" key="1">
    <source>
        <dbReference type="PROSITE-ProRule" id="PRU01211"/>
    </source>
</evidence>
<comment type="cofactor">
    <cofactor evidence="1 2">
        <name>Zn(2+)</name>
        <dbReference type="ChEBI" id="CHEBI:29105"/>
    </cofactor>
    <text evidence="1 2">Binds 1 zinc ion per subunit.</text>
</comment>
<keyword evidence="1 2" id="KW-0482">Metalloprotease</keyword>
<comment type="caution">
    <text evidence="1">Lacks conserved residue(s) required for the propagation of feature annotation.</text>
</comment>
<dbReference type="GO" id="GO:0006508">
    <property type="term" value="P:proteolysis"/>
    <property type="evidence" value="ECO:0007669"/>
    <property type="project" value="UniProtKB-KW"/>
</dbReference>
<reference evidence="4" key="2">
    <citation type="submission" date="2025-08" db="UniProtKB">
        <authorList>
            <consortium name="Ensembl"/>
        </authorList>
    </citation>
    <scope>IDENTIFICATION</scope>
</reference>
<dbReference type="GeneTree" id="ENSGT00940000154856"/>
<keyword evidence="1 2" id="KW-0645">Protease</keyword>
<feature type="active site" evidence="1">
    <location>
        <position position="131"/>
    </location>
</feature>
<organism evidence="4 5">
    <name type="scientific">Myripristis murdjan</name>
    <name type="common">pinecone soldierfish</name>
    <dbReference type="NCBI Taxonomy" id="586833"/>
    <lineage>
        <taxon>Eukaryota</taxon>
        <taxon>Metazoa</taxon>
        <taxon>Chordata</taxon>
        <taxon>Craniata</taxon>
        <taxon>Vertebrata</taxon>
        <taxon>Euteleostomi</taxon>
        <taxon>Actinopterygii</taxon>
        <taxon>Neopterygii</taxon>
        <taxon>Teleostei</taxon>
        <taxon>Neoteleostei</taxon>
        <taxon>Acanthomorphata</taxon>
        <taxon>Holocentriformes</taxon>
        <taxon>Holocentridae</taxon>
        <taxon>Myripristis</taxon>
    </lineage>
</organism>
<dbReference type="AlphaFoldDB" id="A0A668AX55"/>
<feature type="binding site" evidence="1">
    <location>
        <position position="140"/>
    </location>
    <ligand>
        <name>Zn(2+)</name>
        <dbReference type="ChEBI" id="CHEBI:29105"/>
        <note>catalytic</note>
    </ligand>
</feature>
<name>A0A668AX55_9TELE</name>
<dbReference type="GO" id="GO:0008270">
    <property type="term" value="F:zinc ion binding"/>
    <property type="evidence" value="ECO:0007669"/>
    <property type="project" value="UniProtKB-UniRule"/>
</dbReference>
<evidence type="ECO:0000259" key="3">
    <source>
        <dbReference type="PROSITE" id="PS51864"/>
    </source>
</evidence>
<feature type="domain" description="Peptidase M12A" evidence="3">
    <location>
        <begin position="38"/>
        <end position="227"/>
    </location>
</feature>
<keyword evidence="1 2" id="KW-0862">Zinc</keyword>
<dbReference type="GO" id="GO:0004222">
    <property type="term" value="F:metalloendopeptidase activity"/>
    <property type="evidence" value="ECO:0007669"/>
    <property type="project" value="UniProtKB-UniRule"/>
</dbReference>
<dbReference type="EC" id="3.4.24.-" evidence="2"/>
<keyword evidence="1 2" id="KW-0378">Hydrolase</keyword>
<feature type="binding site" evidence="1">
    <location>
        <position position="130"/>
    </location>
    <ligand>
        <name>Zn(2+)</name>
        <dbReference type="ChEBI" id="CHEBI:29105"/>
        <note>catalytic</note>
    </ligand>
</feature>